<dbReference type="Pfam" id="PF00931">
    <property type="entry name" value="NB-ARC"/>
    <property type="match status" value="1"/>
</dbReference>
<keyword evidence="1" id="KW-0611">Plant defense</keyword>
<dbReference type="SUPFAM" id="SSF52540">
    <property type="entry name" value="P-loop containing nucleoside triphosphate hydrolases"/>
    <property type="match status" value="1"/>
</dbReference>
<feature type="domain" description="NB-ARC" evidence="2">
    <location>
        <begin position="2"/>
        <end position="115"/>
    </location>
</feature>
<sequence>MVTVSQQPDLKKLQGQMADGLGLTLQGDNLWSRGDRLRTRLMDQNSSNLIILDDVWEALHDLDKLGIPSGSNHNHRCKVILTTRFRPVCDIMKAQKIMEIGTLPEEEAWIFSRRKSVIQSTILHCLT</sequence>
<dbReference type="PANTHER" id="PTHR33463:SF198">
    <property type="entry name" value="RPP4C3"/>
    <property type="match status" value="1"/>
</dbReference>
<evidence type="ECO:0000256" key="1">
    <source>
        <dbReference type="ARBA" id="ARBA00022821"/>
    </source>
</evidence>
<dbReference type="Gene3D" id="3.40.50.300">
    <property type="entry name" value="P-loop containing nucleotide triphosphate hydrolases"/>
    <property type="match status" value="1"/>
</dbReference>
<evidence type="ECO:0000313" key="3">
    <source>
        <dbReference type="EMBL" id="JAP09268.1"/>
    </source>
</evidence>
<protein>
    <submittedName>
        <fullName evidence="3">Putative nucleotide binding site-leucine rich repeat protein-like</fullName>
    </submittedName>
</protein>
<dbReference type="InterPro" id="IPR002182">
    <property type="entry name" value="NB-ARC"/>
</dbReference>
<dbReference type="AlphaFoldDB" id="A0A0V0GM18"/>
<dbReference type="PANTHER" id="PTHR33463">
    <property type="entry name" value="NB-ARC DOMAIN-CONTAINING PROTEIN-RELATED"/>
    <property type="match status" value="1"/>
</dbReference>
<proteinExistence type="predicted"/>
<dbReference type="GO" id="GO:0043531">
    <property type="term" value="F:ADP binding"/>
    <property type="evidence" value="ECO:0007669"/>
    <property type="project" value="InterPro"/>
</dbReference>
<reference evidence="3" key="1">
    <citation type="submission" date="2015-12" db="EMBL/GenBank/DDBJ databases">
        <title>Gene expression during late stages of embryo sac development: a critical building block for successful pollen-pistil interactions.</title>
        <authorList>
            <person name="Liu Y."/>
            <person name="Joly V."/>
            <person name="Sabar M."/>
            <person name="Matton D.P."/>
        </authorList>
    </citation>
    <scope>NUCLEOTIDE SEQUENCE</scope>
</reference>
<dbReference type="InterPro" id="IPR027417">
    <property type="entry name" value="P-loop_NTPase"/>
</dbReference>
<dbReference type="InterPro" id="IPR050905">
    <property type="entry name" value="Plant_NBS-LRR"/>
</dbReference>
<evidence type="ECO:0000259" key="2">
    <source>
        <dbReference type="Pfam" id="PF00931"/>
    </source>
</evidence>
<organism evidence="3">
    <name type="scientific">Solanum chacoense</name>
    <name type="common">Chaco potato</name>
    <dbReference type="NCBI Taxonomy" id="4108"/>
    <lineage>
        <taxon>Eukaryota</taxon>
        <taxon>Viridiplantae</taxon>
        <taxon>Streptophyta</taxon>
        <taxon>Embryophyta</taxon>
        <taxon>Tracheophyta</taxon>
        <taxon>Spermatophyta</taxon>
        <taxon>Magnoliopsida</taxon>
        <taxon>eudicotyledons</taxon>
        <taxon>Gunneridae</taxon>
        <taxon>Pentapetalae</taxon>
        <taxon>asterids</taxon>
        <taxon>lamiids</taxon>
        <taxon>Solanales</taxon>
        <taxon>Solanaceae</taxon>
        <taxon>Solanoideae</taxon>
        <taxon>Solaneae</taxon>
        <taxon>Solanum</taxon>
    </lineage>
</organism>
<name>A0A0V0GM18_SOLCH</name>
<accession>A0A0V0GM18</accession>
<dbReference type="EMBL" id="GEDG01035340">
    <property type="protein sequence ID" value="JAP09268.1"/>
    <property type="molecule type" value="Transcribed_RNA"/>
</dbReference>